<sequence length="441" mass="48581">MPTDKQGNPLNGATADAADLFAGALDDFNRYAGDPLGKLDEAIAAAPDFAMAHLLKGHIYATATEPAACKAAAGILAEVRKLPLTDREQSHAEALAHVIDGNWTKAALTLDHHSMTWPHDMAALQIGHLIDFFRANARDLRDRLSRALPLWPEDMHGRSFLMGMHAFGLEEAGDYDAAEAVGREALALEPADCWAHHAVAHVMEMQGRAEDGIGWMVARQPYWAADGVFFQTHNWWHWALFHMDLEDYGAALRLYDDHVRAEPSQLAVDLVDAAALLWRLDLAGIDTGDRWGELADSWKVHADGCLYPFNDMHAAMAYIGAGRLADLDDLLSDYRANAKEVTEVDRWWTSFGLPLLEGFEAFAKDDFDTAADRLHGARYIANAFGGSHAQRDVIDWTLMEACLRGGLRSKAEALAHERLTQKPLSAVNRGFLARALAQPEG</sequence>
<name>A0A845QEF7_9HYPH</name>
<dbReference type="PANTHER" id="PTHR16263">
    <property type="entry name" value="TETRATRICOPEPTIDE REPEAT PROTEIN 38"/>
    <property type="match status" value="1"/>
</dbReference>
<evidence type="ECO:0000256" key="1">
    <source>
        <dbReference type="ARBA" id="ARBA00005857"/>
    </source>
</evidence>
<protein>
    <recommendedName>
        <fullName evidence="2">Tetratricopeptide repeat protein 38</fullName>
    </recommendedName>
</protein>
<evidence type="ECO:0000256" key="4">
    <source>
        <dbReference type="ARBA" id="ARBA00022803"/>
    </source>
</evidence>
<evidence type="ECO:0000256" key="3">
    <source>
        <dbReference type="ARBA" id="ARBA00022737"/>
    </source>
</evidence>
<evidence type="ECO:0000313" key="6">
    <source>
        <dbReference type="Proteomes" id="UP000470384"/>
    </source>
</evidence>
<keyword evidence="6" id="KW-1185">Reference proteome</keyword>
<dbReference type="InterPro" id="IPR011990">
    <property type="entry name" value="TPR-like_helical_dom_sf"/>
</dbReference>
<dbReference type="GeneID" id="300653991"/>
<reference evidence="5 6" key="1">
    <citation type="journal article" date="2016" name="Int. J. Syst. Evol. Microbiol.">
        <title>Pyruvatibacter mobilis gen. nov., sp. nov., a marine bacterium from the culture broth of Picochlorum sp. 122.</title>
        <authorList>
            <person name="Wang G."/>
            <person name="Tang M."/>
            <person name="Wu H."/>
            <person name="Dai S."/>
            <person name="Li T."/>
            <person name="Chen C."/>
            <person name="He H."/>
            <person name="Fan J."/>
            <person name="Xiang W."/>
            <person name="Li X."/>
        </authorList>
    </citation>
    <scope>NUCLEOTIDE SEQUENCE [LARGE SCALE GENOMIC DNA]</scope>
    <source>
        <strain evidence="5 6">GYP-11</strain>
    </source>
</reference>
<dbReference type="OrthoDB" id="9815900at2"/>
<dbReference type="EMBL" id="WXYQ01000013">
    <property type="protein sequence ID" value="NBG96963.1"/>
    <property type="molecule type" value="Genomic_DNA"/>
</dbReference>
<dbReference type="Proteomes" id="UP000470384">
    <property type="component" value="Unassembled WGS sequence"/>
</dbReference>
<dbReference type="Gene3D" id="1.25.40.10">
    <property type="entry name" value="Tetratricopeptide repeat domain"/>
    <property type="match status" value="1"/>
</dbReference>
<accession>A0A845QEF7</accession>
<comment type="caution">
    <text evidence="5">The sequence shown here is derived from an EMBL/GenBank/DDBJ whole genome shotgun (WGS) entry which is preliminary data.</text>
</comment>
<organism evidence="5 6">
    <name type="scientific">Pyruvatibacter mobilis</name>
    <dbReference type="NCBI Taxonomy" id="1712261"/>
    <lineage>
        <taxon>Bacteria</taxon>
        <taxon>Pseudomonadati</taxon>
        <taxon>Pseudomonadota</taxon>
        <taxon>Alphaproteobacteria</taxon>
        <taxon>Hyphomicrobiales</taxon>
        <taxon>Parvibaculaceae</taxon>
        <taxon>Pyruvatibacter</taxon>
    </lineage>
</organism>
<keyword evidence="3" id="KW-0677">Repeat</keyword>
<dbReference type="RefSeq" id="WP_160588957.1">
    <property type="nucleotide sequence ID" value="NZ_BMHN01000001.1"/>
</dbReference>
<keyword evidence="4" id="KW-0802">TPR repeat</keyword>
<dbReference type="AlphaFoldDB" id="A0A845QEF7"/>
<evidence type="ECO:0000256" key="2">
    <source>
        <dbReference type="ARBA" id="ARBA00019992"/>
    </source>
</evidence>
<proteinExistence type="inferred from homology"/>
<dbReference type="CDD" id="cd05804">
    <property type="entry name" value="StaR_like"/>
    <property type="match status" value="1"/>
</dbReference>
<gene>
    <name evidence="5" type="ORF">GTQ45_14590</name>
</gene>
<dbReference type="PANTHER" id="PTHR16263:SF4">
    <property type="entry name" value="TETRATRICOPEPTIDE REPEAT PROTEIN 38"/>
    <property type="match status" value="1"/>
</dbReference>
<dbReference type="SUPFAM" id="SSF48452">
    <property type="entry name" value="TPR-like"/>
    <property type="match status" value="1"/>
</dbReference>
<dbReference type="InterPro" id="IPR033891">
    <property type="entry name" value="TTC38"/>
</dbReference>
<comment type="similarity">
    <text evidence="1">Belongs to the TTC38 family.</text>
</comment>
<evidence type="ECO:0000313" key="5">
    <source>
        <dbReference type="EMBL" id="NBG96963.1"/>
    </source>
</evidence>